<protein>
    <submittedName>
        <fullName evidence="1">Uncharacterized protein</fullName>
    </submittedName>
</protein>
<gene>
    <name evidence="1" type="ORF">F4821DRAFT_223285</name>
</gene>
<organism evidence="1 2">
    <name type="scientific">Hypoxylon rubiginosum</name>
    <dbReference type="NCBI Taxonomy" id="110542"/>
    <lineage>
        <taxon>Eukaryota</taxon>
        <taxon>Fungi</taxon>
        <taxon>Dikarya</taxon>
        <taxon>Ascomycota</taxon>
        <taxon>Pezizomycotina</taxon>
        <taxon>Sordariomycetes</taxon>
        <taxon>Xylariomycetidae</taxon>
        <taxon>Xylariales</taxon>
        <taxon>Hypoxylaceae</taxon>
        <taxon>Hypoxylon</taxon>
    </lineage>
</organism>
<reference evidence="1 2" key="1">
    <citation type="journal article" date="2022" name="New Phytol.">
        <title>Ecological generalism drives hyperdiversity of secondary metabolite gene clusters in xylarialean endophytes.</title>
        <authorList>
            <person name="Franco M.E.E."/>
            <person name="Wisecaver J.H."/>
            <person name="Arnold A.E."/>
            <person name="Ju Y.M."/>
            <person name="Slot J.C."/>
            <person name="Ahrendt S."/>
            <person name="Moore L.P."/>
            <person name="Eastman K.E."/>
            <person name="Scott K."/>
            <person name="Konkel Z."/>
            <person name="Mondo S.J."/>
            <person name="Kuo A."/>
            <person name="Hayes R.D."/>
            <person name="Haridas S."/>
            <person name="Andreopoulos B."/>
            <person name="Riley R."/>
            <person name="LaButti K."/>
            <person name="Pangilinan J."/>
            <person name="Lipzen A."/>
            <person name="Amirebrahimi M."/>
            <person name="Yan J."/>
            <person name="Adam C."/>
            <person name="Keymanesh K."/>
            <person name="Ng V."/>
            <person name="Louie K."/>
            <person name="Northen T."/>
            <person name="Drula E."/>
            <person name="Henrissat B."/>
            <person name="Hsieh H.M."/>
            <person name="Youens-Clark K."/>
            <person name="Lutzoni F."/>
            <person name="Miadlikowska J."/>
            <person name="Eastwood D.C."/>
            <person name="Hamelin R.C."/>
            <person name="Grigoriev I.V."/>
            <person name="U'Ren J.M."/>
        </authorList>
    </citation>
    <scope>NUCLEOTIDE SEQUENCE [LARGE SCALE GENOMIC DNA]</scope>
    <source>
        <strain evidence="1 2">ER1909</strain>
    </source>
</reference>
<accession>A0ACC0DKB5</accession>
<evidence type="ECO:0000313" key="2">
    <source>
        <dbReference type="Proteomes" id="UP001497680"/>
    </source>
</evidence>
<name>A0ACC0DKB5_9PEZI</name>
<evidence type="ECO:0000313" key="1">
    <source>
        <dbReference type="EMBL" id="KAI6092787.1"/>
    </source>
</evidence>
<keyword evidence="2" id="KW-1185">Reference proteome</keyword>
<dbReference type="Proteomes" id="UP001497680">
    <property type="component" value="Unassembled WGS sequence"/>
</dbReference>
<dbReference type="EMBL" id="MU394282">
    <property type="protein sequence ID" value="KAI6092787.1"/>
    <property type="molecule type" value="Genomic_DNA"/>
</dbReference>
<comment type="caution">
    <text evidence="1">The sequence shown here is derived from an EMBL/GenBank/DDBJ whole genome shotgun (WGS) entry which is preliminary data.</text>
</comment>
<sequence length="268" mass="28325">MQIPLASVLLGALSCLATAADASSSSSRHDAQPQTTLTLWIPSSQQLPAAHVLPASTHATLTALGASYRAPLSTAASFVFRNVTPGSYLADVHCRDYAFAPLRVDVVALEAESGGKEGKKGERVVVKAWETYRGNDWGNKGQEATRSGGEDGGFAVRVLGYKEYFTERGAFSVFGILKNPMILMGLVSMVLFIGLPKLVENMDPEMRAEFEEQQKKSPMASIMGGGQQSGASPMGNFDVAAYMAGSGKKDEGEPASSNNGGGKKNGKR</sequence>
<proteinExistence type="predicted"/>